<evidence type="ECO:0000256" key="8">
    <source>
        <dbReference type="ARBA" id="ARBA00023015"/>
    </source>
</evidence>
<feature type="domain" description="C2H2-type" evidence="16">
    <location>
        <begin position="138"/>
        <end position="165"/>
    </location>
</feature>
<evidence type="ECO:0000256" key="4">
    <source>
        <dbReference type="ARBA" id="ARBA00022723"/>
    </source>
</evidence>
<comment type="similarity">
    <text evidence="3">Belongs to the krueppel C2H2-type zinc-finger protein family.</text>
</comment>
<name>A0A851CCU6_CALVR</name>
<evidence type="ECO:0000256" key="14">
    <source>
        <dbReference type="PROSITE-ProRule" id="PRU00042"/>
    </source>
</evidence>
<dbReference type="GO" id="GO:0000981">
    <property type="term" value="F:DNA-binding transcription factor activity, RNA polymerase II-specific"/>
    <property type="evidence" value="ECO:0007669"/>
    <property type="project" value="TreeGrafter"/>
</dbReference>
<feature type="non-terminal residue" evidence="17">
    <location>
        <position position="400"/>
    </location>
</feature>
<accession>A0A851CCU6</accession>
<evidence type="ECO:0000256" key="1">
    <source>
        <dbReference type="ARBA" id="ARBA00003767"/>
    </source>
</evidence>
<evidence type="ECO:0000256" key="12">
    <source>
        <dbReference type="ARBA" id="ARBA00023242"/>
    </source>
</evidence>
<evidence type="ECO:0000256" key="11">
    <source>
        <dbReference type="ARBA" id="ARBA00023163"/>
    </source>
</evidence>
<sequence length="400" mass="45118">EQVFAGLEEQARQAMMKNNFPGALGDQRPAIHPLQDPDSSSSEFCPFHDDEETTQDEVSSHTSEEDGSMVKVKKELENAERPVAGTPLMRENEASVLNADPTLGLSQCPLCQLECGSREQLIAHVYQHTAAVVSAKSYLCPVCGRALSSPGSLGRHLLIHSEDQLSNCAVCGARFTSHATFNSEKLPEVLSADRLPAPQSQGPSGAEGKDGAFRSPVYPAGILLVCNNCAAYRKLLEAQSPGVRRWALRRQNEPLEVRLQRLERERTAKKSRRDNETPEEREVRRMRDREAKRLQRMQETDEQRARRLQRDREAMRLKRANETPEKRQARLIREREAKRLKRRLEKMDMMLRAQFGQDPSAMAALAAEMNFFQLPVSNVELESQLLGKMAFEEQSNSALQ</sequence>
<feature type="region of interest" description="Disordered" evidence="15">
    <location>
        <begin position="16"/>
        <end position="71"/>
    </location>
</feature>
<evidence type="ECO:0000256" key="3">
    <source>
        <dbReference type="ARBA" id="ARBA00006991"/>
    </source>
</evidence>
<dbReference type="PROSITE" id="PS00028">
    <property type="entry name" value="ZINC_FINGER_C2H2_1"/>
    <property type="match status" value="1"/>
</dbReference>
<evidence type="ECO:0000256" key="2">
    <source>
        <dbReference type="ARBA" id="ARBA00004123"/>
    </source>
</evidence>
<keyword evidence="11" id="KW-0804">Transcription</keyword>
<keyword evidence="4" id="KW-0479">Metal-binding</keyword>
<keyword evidence="8" id="KW-0805">Transcription regulation</keyword>
<evidence type="ECO:0000256" key="7">
    <source>
        <dbReference type="ARBA" id="ARBA00022833"/>
    </source>
</evidence>
<keyword evidence="5" id="KW-0677">Repeat</keyword>
<keyword evidence="18" id="KW-1185">Reference proteome</keyword>
<keyword evidence="10" id="KW-0238">DNA-binding</keyword>
<dbReference type="Pfam" id="PF00096">
    <property type="entry name" value="zf-C2H2"/>
    <property type="match status" value="1"/>
</dbReference>
<reference evidence="17" key="1">
    <citation type="submission" date="2019-10" db="EMBL/GenBank/DDBJ databases">
        <title>Bird 10,000 Genomes (B10K) Project - Family phase.</title>
        <authorList>
            <person name="Zhang G."/>
        </authorList>
    </citation>
    <scope>NUCLEOTIDE SEQUENCE</scope>
    <source>
        <strain evidence="17">B10K-DU-002-55</strain>
        <tissue evidence="17">Muscle</tissue>
    </source>
</reference>
<dbReference type="InterPro" id="IPR013087">
    <property type="entry name" value="Znf_C2H2_type"/>
</dbReference>
<evidence type="ECO:0000313" key="17">
    <source>
        <dbReference type="EMBL" id="NWI54938.1"/>
    </source>
</evidence>
<feature type="non-terminal residue" evidence="17">
    <location>
        <position position="1"/>
    </location>
</feature>
<evidence type="ECO:0000256" key="6">
    <source>
        <dbReference type="ARBA" id="ARBA00022771"/>
    </source>
</evidence>
<dbReference type="GO" id="GO:0005634">
    <property type="term" value="C:nucleus"/>
    <property type="evidence" value="ECO:0007669"/>
    <property type="project" value="UniProtKB-SubCell"/>
</dbReference>
<dbReference type="SMART" id="SM00355">
    <property type="entry name" value="ZnF_C2H2"/>
    <property type="match status" value="2"/>
</dbReference>
<dbReference type="InterPro" id="IPR036236">
    <property type="entry name" value="Znf_C2H2_sf"/>
</dbReference>
<comment type="subcellular location">
    <subcellularLocation>
        <location evidence="2">Nucleus</location>
    </subcellularLocation>
</comment>
<keyword evidence="7" id="KW-0862">Zinc</keyword>
<evidence type="ECO:0000256" key="9">
    <source>
        <dbReference type="ARBA" id="ARBA00023054"/>
    </source>
</evidence>
<evidence type="ECO:0000313" key="18">
    <source>
        <dbReference type="Proteomes" id="UP000642973"/>
    </source>
</evidence>
<dbReference type="GO" id="GO:0008270">
    <property type="term" value="F:zinc ion binding"/>
    <property type="evidence" value="ECO:0007669"/>
    <property type="project" value="UniProtKB-KW"/>
</dbReference>
<keyword evidence="12" id="KW-0539">Nucleus</keyword>
<dbReference type="FunFam" id="3.30.160.60:FF:000582">
    <property type="entry name" value="zinc finger protein 821 isoform X1"/>
    <property type="match status" value="1"/>
</dbReference>
<dbReference type="PROSITE" id="PS50157">
    <property type="entry name" value="ZINC_FINGER_C2H2_2"/>
    <property type="match status" value="1"/>
</dbReference>
<evidence type="ECO:0000256" key="10">
    <source>
        <dbReference type="ARBA" id="ARBA00023125"/>
    </source>
</evidence>
<evidence type="ECO:0000256" key="13">
    <source>
        <dbReference type="ARBA" id="ARBA00068912"/>
    </source>
</evidence>
<proteinExistence type="inferred from homology"/>
<protein>
    <recommendedName>
        <fullName evidence="13">Zinc finger protein 821</fullName>
    </recommendedName>
</protein>
<comment type="function">
    <text evidence="1">May be involved in transcriptional regulation.</text>
</comment>
<dbReference type="GO" id="GO:0003677">
    <property type="term" value="F:DNA binding"/>
    <property type="evidence" value="ECO:0007669"/>
    <property type="project" value="UniProtKB-KW"/>
</dbReference>
<comment type="caution">
    <text evidence="17">The sequence shown here is derived from an EMBL/GenBank/DDBJ whole genome shotgun (WGS) entry which is preliminary data.</text>
</comment>
<dbReference type="PANTHER" id="PTHR24394">
    <property type="entry name" value="ZINC FINGER PROTEIN"/>
    <property type="match status" value="1"/>
</dbReference>
<evidence type="ECO:0000256" key="5">
    <source>
        <dbReference type="ARBA" id="ARBA00022737"/>
    </source>
</evidence>
<dbReference type="Proteomes" id="UP000642973">
    <property type="component" value="Unassembled WGS sequence"/>
</dbReference>
<evidence type="ECO:0000256" key="15">
    <source>
        <dbReference type="SAM" id="MobiDB-lite"/>
    </source>
</evidence>
<keyword evidence="9" id="KW-0175">Coiled coil</keyword>
<keyword evidence="6 14" id="KW-0863">Zinc-finger</keyword>
<evidence type="ECO:0000259" key="16">
    <source>
        <dbReference type="PROSITE" id="PS50157"/>
    </source>
</evidence>
<organism evidence="17 18">
    <name type="scientific">Calyptomena viridis</name>
    <name type="common">Lesser green broadbill</name>
    <dbReference type="NCBI Taxonomy" id="135972"/>
    <lineage>
        <taxon>Eukaryota</taxon>
        <taxon>Metazoa</taxon>
        <taxon>Chordata</taxon>
        <taxon>Craniata</taxon>
        <taxon>Vertebrata</taxon>
        <taxon>Euteleostomi</taxon>
        <taxon>Archelosauria</taxon>
        <taxon>Archosauria</taxon>
        <taxon>Dinosauria</taxon>
        <taxon>Saurischia</taxon>
        <taxon>Theropoda</taxon>
        <taxon>Coelurosauria</taxon>
        <taxon>Aves</taxon>
        <taxon>Neognathae</taxon>
        <taxon>Neoaves</taxon>
        <taxon>Telluraves</taxon>
        <taxon>Australaves</taxon>
        <taxon>Passeriformes</taxon>
        <taxon>Eurylaimidae</taxon>
        <taxon>Calyptomena</taxon>
    </lineage>
</organism>
<dbReference type="Gene3D" id="3.30.160.60">
    <property type="entry name" value="Classic Zinc Finger"/>
    <property type="match status" value="1"/>
</dbReference>
<feature type="region of interest" description="Disordered" evidence="15">
    <location>
        <begin position="266"/>
        <end position="307"/>
    </location>
</feature>
<gene>
    <name evidence="17" type="primary">Znf821</name>
    <name evidence="17" type="ORF">CALVIR_R03657</name>
</gene>
<dbReference type="EMBL" id="WEIV01015477">
    <property type="protein sequence ID" value="NWI54938.1"/>
    <property type="molecule type" value="Genomic_DNA"/>
</dbReference>
<dbReference type="AlphaFoldDB" id="A0A851CCU6"/>
<dbReference type="PANTHER" id="PTHR24394:SF29">
    <property type="entry name" value="MYONEURIN"/>
    <property type="match status" value="1"/>
</dbReference>
<dbReference type="SUPFAM" id="SSF57667">
    <property type="entry name" value="beta-beta-alpha zinc fingers"/>
    <property type="match status" value="1"/>
</dbReference>